<comment type="pathway">
    <text evidence="1">Lipid metabolism.</text>
</comment>
<evidence type="ECO:0000259" key="6">
    <source>
        <dbReference type="SMART" id="SM00563"/>
    </source>
</evidence>
<evidence type="ECO:0000313" key="8">
    <source>
        <dbReference type="Proteomes" id="UP000237819"/>
    </source>
</evidence>
<dbReference type="AlphaFoldDB" id="A0A2S8GJB6"/>
<feature type="transmembrane region" description="Helical" evidence="5">
    <location>
        <begin position="5"/>
        <end position="26"/>
    </location>
</feature>
<dbReference type="CDD" id="cd07989">
    <property type="entry name" value="LPLAT_AGPAT-like"/>
    <property type="match status" value="1"/>
</dbReference>
<evidence type="ECO:0000256" key="1">
    <source>
        <dbReference type="ARBA" id="ARBA00005189"/>
    </source>
</evidence>
<proteinExistence type="predicted"/>
<feature type="domain" description="Phospholipid/glycerol acyltransferase" evidence="6">
    <location>
        <begin position="65"/>
        <end position="178"/>
    </location>
</feature>
<keyword evidence="5" id="KW-0472">Membrane</keyword>
<reference evidence="7 8" key="1">
    <citation type="submission" date="2018-02" db="EMBL/GenBank/DDBJ databases">
        <title>Comparative genomes isolates from brazilian mangrove.</title>
        <authorList>
            <person name="Araujo J.E."/>
            <person name="Taketani R.G."/>
            <person name="Silva M.C.P."/>
            <person name="Loureco M.V."/>
            <person name="Andreote F.D."/>
        </authorList>
    </citation>
    <scope>NUCLEOTIDE SEQUENCE [LARGE SCALE GENOMIC DNA]</scope>
    <source>
        <strain evidence="7 8">Nap-Phe MGV</strain>
    </source>
</reference>
<keyword evidence="2" id="KW-0808">Transferase</keyword>
<gene>
    <name evidence="7" type="ORF">C5Y93_19170</name>
</gene>
<dbReference type="Pfam" id="PF01553">
    <property type="entry name" value="Acyltransferase"/>
    <property type="match status" value="1"/>
</dbReference>
<dbReference type="PANTHER" id="PTHR10434">
    <property type="entry name" value="1-ACYL-SN-GLYCEROL-3-PHOSPHATE ACYLTRANSFERASE"/>
    <property type="match status" value="1"/>
</dbReference>
<evidence type="ECO:0000256" key="3">
    <source>
        <dbReference type="ARBA" id="ARBA00023315"/>
    </source>
</evidence>
<dbReference type="RefSeq" id="WP_105337056.1">
    <property type="nucleotide sequence ID" value="NZ_PUHZ01000019.1"/>
</dbReference>
<dbReference type="InterPro" id="IPR002123">
    <property type="entry name" value="Plipid/glycerol_acylTrfase"/>
</dbReference>
<dbReference type="EMBL" id="PUHZ01000019">
    <property type="protein sequence ID" value="PQO44529.1"/>
    <property type="molecule type" value="Genomic_DNA"/>
</dbReference>
<dbReference type="PANTHER" id="PTHR10434:SF11">
    <property type="entry name" value="1-ACYL-SN-GLYCEROL-3-PHOSPHATE ACYLTRANSFERASE"/>
    <property type="match status" value="1"/>
</dbReference>
<protein>
    <recommendedName>
        <fullName evidence="6">Phospholipid/glycerol acyltransferase domain-containing protein</fullName>
    </recommendedName>
</protein>
<name>A0A2S8GJB6_9BACT</name>
<dbReference type="GO" id="GO:0003841">
    <property type="term" value="F:1-acylglycerol-3-phosphate O-acyltransferase activity"/>
    <property type="evidence" value="ECO:0007669"/>
    <property type="project" value="TreeGrafter"/>
</dbReference>
<dbReference type="OrthoDB" id="9803035at2"/>
<feature type="region of interest" description="Disordered" evidence="4">
    <location>
        <begin position="226"/>
        <end position="255"/>
    </location>
</feature>
<organism evidence="7 8">
    <name type="scientific">Blastopirellula marina</name>
    <dbReference type="NCBI Taxonomy" id="124"/>
    <lineage>
        <taxon>Bacteria</taxon>
        <taxon>Pseudomonadati</taxon>
        <taxon>Planctomycetota</taxon>
        <taxon>Planctomycetia</taxon>
        <taxon>Pirellulales</taxon>
        <taxon>Pirellulaceae</taxon>
        <taxon>Blastopirellula</taxon>
    </lineage>
</organism>
<comment type="caution">
    <text evidence="7">The sequence shown here is derived from an EMBL/GenBank/DDBJ whole genome shotgun (WGS) entry which is preliminary data.</text>
</comment>
<evidence type="ECO:0000313" key="7">
    <source>
        <dbReference type="EMBL" id="PQO44529.1"/>
    </source>
</evidence>
<dbReference type="GO" id="GO:0006654">
    <property type="term" value="P:phosphatidic acid biosynthetic process"/>
    <property type="evidence" value="ECO:0007669"/>
    <property type="project" value="TreeGrafter"/>
</dbReference>
<dbReference type="GO" id="GO:0005886">
    <property type="term" value="C:plasma membrane"/>
    <property type="evidence" value="ECO:0007669"/>
    <property type="project" value="TreeGrafter"/>
</dbReference>
<keyword evidence="3" id="KW-0012">Acyltransferase</keyword>
<dbReference type="Proteomes" id="UP000237819">
    <property type="component" value="Unassembled WGS sequence"/>
</dbReference>
<dbReference type="SUPFAM" id="SSF69593">
    <property type="entry name" value="Glycerol-3-phosphate (1)-acyltransferase"/>
    <property type="match status" value="1"/>
</dbReference>
<dbReference type="SMART" id="SM00563">
    <property type="entry name" value="PlsC"/>
    <property type="match status" value="1"/>
</dbReference>
<evidence type="ECO:0000256" key="2">
    <source>
        <dbReference type="ARBA" id="ARBA00022679"/>
    </source>
</evidence>
<sequence length="255" mass="28174">MTQPIVLGSIAAALFVLAIVVVVFWWRSGYTFVQFVLDRIVFIILKLVWRAKTPAKLPLSRKRGAVIVANHRSSVDPFFIHGAAKRRVRWLVAREYCERKVLGWFLEEFGAIPTRRGGIDNASVRLAARYLEEGQWVGVLPEGKINTTDDFMLPVRAGAALLARRAGVPILPVYIEGAPYDGTPVGPFLMRANVKITVGQPIDPQGFESDEAMILAATKEIARLAGQDDFEPQMAGRSRRASAEPVSETTDSAEQ</sequence>
<evidence type="ECO:0000256" key="5">
    <source>
        <dbReference type="SAM" id="Phobius"/>
    </source>
</evidence>
<keyword evidence="5" id="KW-1133">Transmembrane helix</keyword>
<evidence type="ECO:0000256" key="4">
    <source>
        <dbReference type="SAM" id="MobiDB-lite"/>
    </source>
</evidence>
<keyword evidence="5" id="KW-0812">Transmembrane</keyword>
<accession>A0A2S8GJB6</accession>